<keyword evidence="5 9" id="KW-0798">TonB box</keyword>
<dbReference type="eggNOG" id="COG4771">
    <property type="taxonomic scope" value="Bacteria"/>
</dbReference>
<evidence type="ECO:0000256" key="5">
    <source>
        <dbReference type="ARBA" id="ARBA00023077"/>
    </source>
</evidence>
<comment type="similarity">
    <text evidence="8 9">Belongs to the TonB-dependent receptor family.</text>
</comment>
<dbReference type="EMBL" id="CP001032">
    <property type="protein sequence ID" value="ACB76945.1"/>
    <property type="molecule type" value="Genomic_DNA"/>
</dbReference>
<evidence type="ECO:0000256" key="6">
    <source>
        <dbReference type="ARBA" id="ARBA00023136"/>
    </source>
</evidence>
<dbReference type="RefSeq" id="WP_012376474.1">
    <property type="nucleotide sequence ID" value="NC_010571.1"/>
</dbReference>
<dbReference type="Gene3D" id="2.40.170.20">
    <property type="entry name" value="TonB-dependent receptor, beta-barrel domain"/>
    <property type="match status" value="1"/>
</dbReference>
<keyword evidence="4 8" id="KW-0812">Transmembrane</keyword>
<dbReference type="InterPro" id="IPR036942">
    <property type="entry name" value="Beta-barrel_TonB_sf"/>
</dbReference>
<dbReference type="PANTHER" id="PTHR30069:SF49">
    <property type="entry name" value="OUTER MEMBRANE PROTEIN C"/>
    <property type="match status" value="1"/>
</dbReference>
<dbReference type="PANTHER" id="PTHR30069">
    <property type="entry name" value="TONB-DEPENDENT OUTER MEMBRANE RECEPTOR"/>
    <property type="match status" value="1"/>
</dbReference>
<dbReference type="HOGENOM" id="CLU_014873_2_1_0"/>
<feature type="domain" description="TonB-dependent receptor plug" evidence="11">
    <location>
        <begin position="60"/>
        <end position="147"/>
    </location>
</feature>
<evidence type="ECO:0000313" key="13">
    <source>
        <dbReference type="Proteomes" id="UP000007013"/>
    </source>
</evidence>
<evidence type="ECO:0000259" key="11">
    <source>
        <dbReference type="Pfam" id="PF07715"/>
    </source>
</evidence>
<evidence type="ECO:0000256" key="8">
    <source>
        <dbReference type="PROSITE-ProRule" id="PRU01360"/>
    </source>
</evidence>
<protein>
    <submittedName>
        <fullName evidence="12">TonB-dependent copper receptor</fullName>
    </submittedName>
</protein>
<feature type="domain" description="TonB-dependent receptor-like beta-barrel" evidence="10">
    <location>
        <begin position="201"/>
        <end position="645"/>
    </location>
</feature>
<dbReference type="InterPro" id="IPR000531">
    <property type="entry name" value="Beta-barrel_TonB"/>
</dbReference>
<proteinExistence type="inferred from homology"/>
<dbReference type="Proteomes" id="UP000007013">
    <property type="component" value="Chromosome"/>
</dbReference>
<dbReference type="InterPro" id="IPR039426">
    <property type="entry name" value="TonB-dep_rcpt-like"/>
</dbReference>
<dbReference type="PROSITE" id="PS52016">
    <property type="entry name" value="TONB_DEPENDENT_REC_3"/>
    <property type="match status" value="1"/>
</dbReference>
<dbReference type="InterPro" id="IPR010100">
    <property type="entry name" value="TonB-dep_Cu_rcpt"/>
</dbReference>
<dbReference type="CDD" id="cd01347">
    <property type="entry name" value="ligand_gated_channel"/>
    <property type="match status" value="1"/>
</dbReference>
<dbReference type="AlphaFoldDB" id="B1ZXF0"/>
<dbReference type="Pfam" id="PF07715">
    <property type="entry name" value="Plug"/>
    <property type="match status" value="1"/>
</dbReference>
<dbReference type="InterPro" id="IPR012910">
    <property type="entry name" value="Plug_dom"/>
</dbReference>
<reference evidence="12 13" key="1">
    <citation type="journal article" date="2011" name="J. Bacteriol.">
        <title>Genome sequence of the verrucomicrobium Opitutus terrae PB90-1, an abundant inhabitant of rice paddy soil ecosystems.</title>
        <authorList>
            <person name="van Passel M.W."/>
            <person name="Kant R."/>
            <person name="Palva A."/>
            <person name="Copeland A."/>
            <person name="Lucas S."/>
            <person name="Lapidus A."/>
            <person name="Glavina del Rio T."/>
            <person name="Pitluck S."/>
            <person name="Goltsman E."/>
            <person name="Clum A."/>
            <person name="Sun H."/>
            <person name="Schmutz J."/>
            <person name="Larimer F.W."/>
            <person name="Land M.L."/>
            <person name="Hauser L."/>
            <person name="Kyrpides N."/>
            <person name="Mikhailova N."/>
            <person name="Richardson P.P."/>
            <person name="Janssen P.H."/>
            <person name="de Vos W.M."/>
            <person name="Smidt H."/>
        </authorList>
    </citation>
    <scope>NUCLEOTIDE SEQUENCE [LARGE SCALE GENOMIC DNA]</scope>
    <source>
        <strain evidence="13">DSM 11246 / JCM 15787 / PB90-1</strain>
    </source>
</reference>
<dbReference type="STRING" id="452637.Oter_3668"/>
<organism evidence="12 13">
    <name type="scientific">Opitutus terrae (strain DSM 11246 / JCM 15787 / PB90-1)</name>
    <dbReference type="NCBI Taxonomy" id="452637"/>
    <lineage>
        <taxon>Bacteria</taxon>
        <taxon>Pseudomonadati</taxon>
        <taxon>Verrucomicrobiota</taxon>
        <taxon>Opitutia</taxon>
        <taxon>Opitutales</taxon>
        <taxon>Opitutaceae</taxon>
        <taxon>Opitutus</taxon>
    </lineage>
</organism>
<evidence type="ECO:0000256" key="4">
    <source>
        <dbReference type="ARBA" id="ARBA00022692"/>
    </source>
</evidence>
<keyword evidence="12" id="KW-0675">Receptor</keyword>
<keyword evidence="6 8" id="KW-0472">Membrane</keyword>
<dbReference type="SUPFAM" id="SSF56935">
    <property type="entry name" value="Porins"/>
    <property type="match status" value="1"/>
</dbReference>
<evidence type="ECO:0000313" key="12">
    <source>
        <dbReference type="EMBL" id="ACB76945.1"/>
    </source>
</evidence>
<dbReference type="Gene3D" id="2.170.130.10">
    <property type="entry name" value="TonB-dependent receptor, plug domain"/>
    <property type="match status" value="1"/>
</dbReference>
<dbReference type="GO" id="GO:0015344">
    <property type="term" value="F:siderophore uptake transmembrane transporter activity"/>
    <property type="evidence" value="ECO:0007669"/>
    <property type="project" value="TreeGrafter"/>
</dbReference>
<evidence type="ECO:0000256" key="9">
    <source>
        <dbReference type="RuleBase" id="RU003357"/>
    </source>
</evidence>
<sequence>MHLSSRSLSQLALATLCGLAAPRSRADDVVALARVVVTASPSEHPLVVFVDPKAPAQPIPAHDGAEALRSVPGFVQIRKAGTDGDPVFRGMAGSRLGILLDGETILGGCGNRMDPPTAYVFPSAYDKITVLKGPQTVLYGPGNSAGVVLFERTPVRYPEPGATLTGALTFGSFARNDQFVDVRAGAPLGYVQAAATRTTADDYRDGSGRAVPSHYERWSTHLAAGWTPDAQTTVELSGVVSDGEAAYADRAMDGTSFDRRNLGLRVRRSEISPWLVLLEASAFVNAVDHVMDNFSLRRFTPTAMMPGRAVSNPDRFTIGGRAAATLALGVDTRVVTGLDYQENRHRLRSTRDDPTDPFATKRRMRDASFDVTGLFAEVTHLLTPADRLVAGGRLDSWRAHDERTAVAVGMGTMPNPTAQLHRDASLTSGFLRYEHDLRAMTTAYVGVGHAERFPDYWELVSKESAGSVSAFRAAPEHTTQLDVGVTHRAGSLTASLALFASRIDDYILIQSNVAKPAAMGATRMATITRNVDAVTRGGEASVSYTLGGWRADASIAGVYGRNRTDDRPLAQQPPLETRLGLSYSTPRWSLGTLARWVDAQDRFARNQGNIVGQDLGPTAGFTVFSINAGWKLHEHAQLTAGVDNLTDKTYAEHLSRGGAMVAGFPPPTLRINEPGRTFWAKLQVSF</sequence>
<keyword evidence="13" id="KW-1185">Reference proteome</keyword>
<evidence type="ECO:0000256" key="7">
    <source>
        <dbReference type="ARBA" id="ARBA00023237"/>
    </source>
</evidence>
<accession>B1ZXF0</accession>
<dbReference type="OrthoDB" id="9759247at2"/>
<evidence type="ECO:0000259" key="10">
    <source>
        <dbReference type="Pfam" id="PF00593"/>
    </source>
</evidence>
<dbReference type="KEGG" id="ote:Oter_3668"/>
<dbReference type="NCBIfam" id="TIGR01778">
    <property type="entry name" value="TonB-copper"/>
    <property type="match status" value="1"/>
</dbReference>
<keyword evidence="3 8" id="KW-1134">Transmembrane beta strand</keyword>
<evidence type="ECO:0000256" key="1">
    <source>
        <dbReference type="ARBA" id="ARBA00004571"/>
    </source>
</evidence>
<evidence type="ECO:0000256" key="2">
    <source>
        <dbReference type="ARBA" id="ARBA00022448"/>
    </source>
</evidence>
<evidence type="ECO:0000256" key="3">
    <source>
        <dbReference type="ARBA" id="ARBA00022452"/>
    </source>
</evidence>
<dbReference type="Pfam" id="PF00593">
    <property type="entry name" value="TonB_dep_Rec_b-barrel"/>
    <property type="match status" value="1"/>
</dbReference>
<keyword evidence="7 8" id="KW-0998">Cell outer membrane</keyword>
<dbReference type="GO" id="GO:0009279">
    <property type="term" value="C:cell outer membrane"/>
    <property type="evidence" value="ECO:0007669"/>
    <property type="project" value="UniProtKB-SubCell"/>
</dbReference>
<comment type="subcellular location">
    <subcellularLocation>
        <location evidence="1 8">Cell outer membrane</location>
        <topology evidence="1 8">Multi-pass membrane protein</topology>
    </subcellularLocation>
</comment>
<dbReference type="GO" id="GO:0044718">
    <property type="term" value="P:siderophore transmembrane transport"/>
    <property type="evidence" value="ECO:0007669"/>
    <property type="project" value="TreeGrafter"/>
</dbReference>
<name>B1ZXF0_OPITP</name>
<keyword evidence="2 8" id="KW-0813">Transport</keyword>
<gene>
    <name evidence="12" type="ordered locus">Oter_3668</name>
</gene>
<dbReference type="InterPro" id="IPR037066">
    <property type="entry name" value="Plug_dom_sf"/>
</dbReference>